<dbReference type="PANTHER" id="PTHR36842">
    <property type="entry name" value="PROTEIN TOLB HOMOLOG"/>
    <property type="match status" value="1"/>
</dbReference>
<sequence length="347" mass="36511">MKNSLSTALTELAEDVQPVDLHDRVLATSRRLRARRAVAGSLAVVALAAGATYGAVRALPSERALPPAEPVVTIPGTVYFASSELPAYTVYRLAPGGELEEFAKFPSGALGETVALSPDGHRAAWVTVDGAVMVGRTDGSEATKVGTQELQSDCGRPSWSPDGGRVAFVSGGWEDSALMVADADGSPVAEVDQTGGCFPVWSPDGRRLAYVQFPNGSLNSQLLTVQADGTARRVVPVQLRDPAYVRYPVSISNDGAKVVAAVGEPDGCNCPEGITLSFADRLIDGLSGEVSQLTCENALLTPDGGLLLRVAAGDAYTLELRSPDGALLASWQEPKWPHETRLLRYVP</sequence>
<dbReference type="Gene3D" id="2.120.10.30">
    <property type="entry name" value="TolB, C-terminal domain"/>
    <property type="match status" value="1"/>
</dbReference>
<dbReference type="SUPFAM" id="SSF82171">
    <property type="entry name" value="DPP6 N-terminal domain-like"/>
    <property type="match status" value="1"/>
</dbReference>
<protein>
    <recommendedName>
        <fullName evidence="5">Lipoprotein LpqB beta-propeller domain-containing protein</fullName>
    </recommendedName>
</protein>
<evidence type="ECO:0000256" key="1">
    <source>
        <dbReference type="ARBA" id="ARBA00009820"/>
    </source>
</evidence>
<comment type="similarity">
    <text evidence="1">Belongs to the TolB family.</text>
</comment>
<proteinExistence type="inferred from homology"/>
<reference evidence="3 4" key="2">
    <citation type="submission" date="2020-03" db="EMBL/GenBank/DDBJ databases">
        <authorList>
            <person name="Ichikawa N."/>
            <person name="Kimura A."/>
            <person name="Kitahashi Y."/>
            <person name="Uohara A."/>
        </authorList>
    </citation>
    <scope>NUCLEOTIDE SEQUENCE [LARGE SCALE GENOMIC DNA]</scope>
    <source>
        <strain evidence="3 4">NBRC 108638</strain>
    </source>
</reference>
<dbReference type="Proteomes" id="UP000482960">
    <property type="component" value="Unassembled WGS sequence"/>
</dbReference>
<evidence type="ECO:0000313" key="3">
    <source>
        <dbReference type="EMBL" id="GFJ89990.1"/>
    </source>
</evidence>
<reference evidence="3 4" key="1">
    <citation type="submission" date="2020-03" db="EMBL/GenBank/DDBJ databases">
        <title>Whole genome shotgun sequence of Phytohabitans rumicis NBRC 108638.</title>
        <authorList>
            <person name="Komaki H."/>
            <person name="Tamura T."/>
        </authorList>
    </citation>
    <scope>NUCLEOTIDE SEQUENCE [LARGE SCALE GENOMIC DNA]</scope>
    <source>
        <strain evidence="3 4">NBRC 108638</strain>
    </source>
</reference>
<keyword evidence="2" id="KW-0812">Transmembrane</keyword>
<dbReference type="InterPro" id="IPR011659">
    <property type="entry name" value="WD40"/>
</dbReference>
<feature type="transmembrane region" description="Helical" evidence="2">
    <location>
        <begin position="37"/>
        <end position="56"/>
    </location>
</feature>
<evidence type="ECO:0000256" key="2">
    <source>
        <dbReference type="SAM" id="Phobius"/>
    </source>
</evidence>
<dbReference type="EMBL" id="BLPG01000001">
    <property type="protein sequence ID" value="GFJ89990.1"/>
    <property type="molecule type" value="Genomic_DNA"/>
</dbReference>
<comment type="caution">
    <text evidence="3">The sequence shown here is derived from an EMBL/GenBank/DDBJ whole genome shotgun (WGS) entry which is preliminary data.</text>
</comment>
<dbReference type="RefSeq" id="WP_173077444.1">
    <property type="nucleotide sequence ID" value="NZ_BAABJB010000009.1"/>
</dbReference>
<organism evidence="3 4">
    <name type="scientific">Phytohabitans rumicis</name>
    <dbReference type="NCBI Taxonomy" id="1076125"/>
    <lineage>
        <taxon>Bacteria</taxon>
        <taxon>Bacillati</taxon>
        <taxon>Actinomycetota</taxon>
        <taxon>Actinomycetes</taxon>
        <taxon>Micromonosporales</taxon>
        <taxon>Micromonosporaceae</taxon>
    </lineage>
</organism>
<dbReference type="AlphaFoldDB" id="A0A6V8L379"/>
<evidence type="ECO:0008006" key="5">
    <source>
        <dbReference type="Google" id="ProtNLM"/>
    </source>
</evidence>
<keyword evidence="2" id="KW-0472">Membrane</keyword>
<keyword evidence="4" id="KW-1185">Reference proteome</keyword>
<evidence type="ECO:0000313" key="4">
    <source>
        <dbReference type="Proteomes" id="UP000482960"/>
    </source>
</evidence>
<dbReference type="Pfam" id="PF07676">
    <property type="entry name" value="PD40"/>
    <property type="match status" value="2"/>
</dbReference>
<accession>A0A6V8L379</accession>
<dbReference type="PANTHER" id="PTHR36842:SF1">
    <property type="entry name" value="PROTEIN TOLB"/>
    <property type="match status" value="1"/>
</dbReference>
<name>A0A6V8L379_9ACTN</name>
<keyword evidence="2" id="KW-1133">Transmembrane helix</keyword>
<dbReference type="InterPro" id="IPR011042">
    <property type="entry name" value="6-blade_b-propeller_TolB-like"/>
</dbReference>
<gene>
    <name evidence="3" type="ORF">Prum_036320</name>
</gene>